<dbReference type="InterPro" id="IPR043502">
    <property type="entry name" value="DNA/RNA_pol_sf"/>
</dbReference>
<dbReference type="Proteomes" id="UP001154078">
    <property type="component" value="Chromosome 4"/>
</dbReference>
<dbReference type="InterPro" id="IPR000477">
    <property type="entry name" value="RT_dom"/>
</dbReference>
<dbReference type="GO" id="GO:0003676">
    <property type="term" value="F:nucleic acid binding"/>
    <property type="evidence" value="ECO:0007669"/>
    <property type="project" value="InterPro"/>
</dbReference>
<reference evidence="6" key="1">
    <citation type="submission" date="2021-12" db="EMBL/GenBank/DDBJ databases">
        <authorList>
            <person name="King R."/>
        </authorList>
    </citation>
    <scope>NUCLEOTIDE SEQUENCE</scope>
</reference>
<evidence type="ECO:0000256" key="3">
    <source>
        <dbReference type="SAM" id="MobiDB-lite"/>
    </source>
</evidence>
<proteinExistence type="predicted"/>
<evidence type="ECO:0000313" key="6">
    <source>
        <dbReference type="EMBL" id="CAH0555186.1"/>
    </source>
</evidence>
<keyword evidence="1" id="KW-0863">Zinc-finger</keyword>
<keyword evidence="1" id="KW-0862">Zinc</keyword>
<evidence type="ECO:0000259" key="4">
    <source>
        <dbReference type="PROSITE" id="PS50158"/>
    </source>
</evidence>
<protein>
    <recommendedName>
        <fullName evidence="8">Reverse transcriptase domain-containing protein</fullName>
    </recommendedName>
</protein>
<name>A0A9P0B2M1_BRAAE</name>
<dbReference type="EMBL" id="OV121135">
    <property type="protein sequence ID" value="CAH0555186.1"/>
    <property type="molecule type" value="Genomic_DNA"/>
</dbReference>
<dbReference type="InterPro" id="IPR001878">
    <property type="entry name" value="Znf_CCHC"/>
</dbReference>
<gene>
    <name evidence="6" type="ORF">MELIAE_LOCUS6613</name>
</gene>
<dbReference type="PROSITE" id="PS50878">
    <property type="entry name" value="RT_POL"/>
    <property type="match status" value="1"/>
</dbReference>
<dbReference type="Gene3D" id="3.60.10.10">
    <property type="entry name" value="Endonuclease/exonuclease/phosphatase"/>
    <property type="match status" value="1"/>
</dbReference>
<dbReference type="GO" id="GO:0071897">
    <property type="term" value="P:DNA biosynthetic process"/>
    <property type="evidence" value="ECO:0007669"/>
    <property type="project" value="UniProtKB-ARBA"/>
</dbReference>
<keyword evidence="1" id="KW-0479">Metal-binding</keyword>
<keyword evidence="7" id="KW-1185">Reference proteome</keyword>
<dbReference type="InterPro" id="IPR057191">
    <property type="entry name" value="DUF7869"/>
</dbReference>
<organism evidence="6 7">
    <name type="scientific">Brassicogethes aeneus</name>
    <name type="common">Rape pollen beetle</name>
    <name type="synonym">Meligethes aeneus</name>
    <dbReference type="NCBI Taxonomy" id="1431903"/>
    <lineage>
        <taxon>Eukaryota</taxon>
        <taxon>Metazoa</taxon>
        <taxon>Ecdysozoa</taxon>
        <taxon>Arthropoda</taxon>
        <taxon>Hexapoda</taxon>
        <taxon>Insecta</taxon>
        <taxon>Pterygota</taxon>
        <taxon>Neoptera</taxon>
        <taxon>Endopterygota</taxon>
        <taxon>Coleoptera</taxon>
        <taxon>Polyphaga</taxon>
        <taxon>Cucujiformia</taxon>
        <taxon>Nitidulidae</taxon>
        <taxon>Meligethinae</taxon>
        <taxon>Brassicogethes</taxon>
    </lineage>
</organism>
<dbReference type="CDD" id="cd01650">
    <property type="entry name" value="RT_nLTR_like"/>
    <property type="match status" value="1"/>
</dbReference>
<evidence type="ECO:0000256" key="1">
    <source>
        <dbReference type="PROSITE-ProRule" id="PRU00047"/>
    </source>
</evidence>
<feature type="region of interest" description="Disordered" evidence="3">
    <location>
        <begin position="1356"/>
        <end position="1419"/>
    </location>
</feature>
<dbReference type="InterPro" id="IPR036691">
    <property type="entry name" value="Endo/exonu/phosph_ase_sf"/>
</dbReference>
<dbReference type="InterPro" id="IPR005135">
    <property type="entry name" value="Endo/exonuclease/phosphatase"/>
</dbReference>
<dbReference type="Pfam" id="PF25273">
    <property type="entry name" value="DUF7869"/>
    <property type="match status" value="1"/>
</dbReference>
<dbReference type="PANTHER" id="PTHR10773">
    <property type="entry name" value="DNA-DIRECTED RNA POLYMERASES I, II, AND III SUBUNIT RPABC2"/>
    <property type="match status" value="1"/>
</dbReference>
<dbReference type="GO" id="GO:0003824">
    <property type="term" value="F:catalytic activity"/>
    <property type="evidence" value="ECO:0007669"/>
    <property type="project" value="InterPro"/>
</dbReference>
<dbReference type="SUPFAM" id="SSF57903">
    <property type="entry name" value="FYVE/PHD zinc finger"/>
    <property type="match status" value="1"/>
</dbReference>
<dbReference type="OrthoDB" id="6774481at2759"/>
<evidence type="ECO:0000259" key="5">
    <source>
        <dbReference type="PROSITE" id="PS50878"/>
    </source>
</evidence>
<dbReference type="PANTHER" id="PTHR10773:SF19">
    <property type="match status" value="1"/>
</dbReference>
<dbReference type="SUPFAM" id="SSF56219">
    <property type="entry name" value="DNase I-like"/>
    <property type="match status" value="1"/>
</dbReference>
<dbReference type="PROSITE" id="PS50158">
    <property type="entry name" value="ZF_CCHC"/>
    <property type="match status" value="1"/>
</dbReference>
<accession>A0A9P0B2M1</accession>
<evidence type="ECO:0000256" key="2">
    <source>
        <dbReference type="SAM" id="Coils"/>
    </source>
</evidence>
<evidence type="ECO:0000313" key="7">
    <source>
        <dbReference type="Proteomes" id="UP001154078"/>
    </source>
</evidence>
<sequence>MNKKFIFERQAFQSFLLIPQFLVFIKMSSRARRMVEAVRKNEDRVIHEQNASDDIEENYEYNNFTNNSYPRVVIESLYFIPESIFPNNDEDLIKSLENEKHVVQKDVVQKDIENSVANLDTFLPADDLGSIKDRDANKCTKCNNCYHAKCENVELRGFHLKKSNWSCKSCNDGTEIMKEGGRSKKRSRTDLTSYIEIDFLNQVLEKINHLVNTTEKMNEKMDQLIIENTKLKEEINKIKSEEKVINSTIKTVSYSSALKSDISRNDIGAGVTMGRQTKNGGLILNCGAEKEISTIQAEIQNQMGDTYEVDRPKLLNHRIRVIGIHESEFNNTDEEILLKVLNQNGIEKKENTRVKILRKTKVLNKKFKIIFEMDNDSYNLFIERGKMNIGWNRCMLFSDFGVIKCYNCCRYGHIAKDCSEKKVCPKCSGPHDFNECKSDVTRCTNCILSNEKYGLKLKTNHTSWDINQSKNLFQVPKNCKSGKSFKVFHLNCRSIRNKVLELETLAANLNPQIMCFTEHWLSPAEIKLYNIQNYKQINNFSREHIKGGGTVIYAKTNLSMCPISYNVTAVERVFEYTSSKLYLNNKKTIIVCVYRSPNGNINVFINLINDLLENIKCENCYVIVCGDFNIDFGNNQNINNNLVCDLFSSFGLHSHVNENTRVGTNSATRIDNVFSNFPLHLITCSVIEDDISDHYGQMLTVNETDLKENRLFVYRRSYTNWNKSNFCTKIREQTWQCITPGISPNDYFNCFYNTFIFHFNASFPVRKVSVTNRNRHWVTNEIKQWSKNLRELYWLTKHSDLQEVKDKKSYNENRILNSNNISRETWRIFHSLSNKRNTENGNLQIEHNGVLIQDPKILANLFNKTFLNDIANYCFSNGVFPDSLKIAKTLPLYKKGGPTNINNYRPISLLPVMSKIFEKLLNTRIIAYLKSHKLLSPTQFGFLPKTSTTHAVYKSINDILGNLENKFMVAGVYFDLSKAFDSLHHEILLNKIESYGFRGTSLNLIRSYLSNRFQVVSIDSEQNNQKVNYLSEKLQIKPGVPQGSVLGPTLFLIYVNDLSVKLQGLCQFADDTSCVAVARTIPNLSKYTENIISVMSQWCKENGLLNTTKTQLMVFNKNFNVNLRSLLVRFDGTTVVNNDVVKFLGLQIDSKMCWDFQIKTVISKVNSASYLLRYLGNHVTIQSLKTFYFSYVQSVLSYGIIFWGSGVKFESVFIAQKRAMRAMLKISRSVSCKEYFKTHQILPLPCLYIYHLLMFVRQNLNLFVRNNDVFNGMHTRGGTLLRVPTHYSELYHRSVLYRSVQVTNKLPNEIKDIPSITEYKYAVKDFLLQNCFYSFNEFKPLAKKPRSNFVHETAETELLKSKNQTSGSEAEGKAEGEAEEEPEEEARSMKRKRTKDPQRWKRQIIKKVQSGEEHRTKSGRIIKKKVMKEACKCRKHCSESINDEKRKQIFDKFWSMSNYSRQSAFVGSCVRRVPKKRVKPQDGEQPRKKSSLIYSFSIKSEESNLSTHVGDDRLKKKDVSVTGTVTPDKRGRHSSRRFVISEVVKKSIRDHINLFPRVPSHYCRENTSKEYLEDGLSIAKMYRLYRDWCSEKKLNLPKKDRCETCVDFELKVLKTPDIINSYQKHLDGKKRSRELKEADKLRAADKNEKFSVCCFDLQQVIQIPQSNTSVFYYKLKLSTFNLSIFDMATKEGFCFIWHEQIGKRGANEISSCVYRFLMEKANAGYKEVTLYSDNCIGQNKNRMIVSMYYYISKKYNISICHRFLEPGHTQNENDSIHALIERKKREMDLFTPDQFIQLVKMAKISGKPYKYDYDDNEPVILQLTNKTTRLSGSTKDLQELKQCYSSKIPLTKKKYEHLQFLKNKVPETYRYFYESLTFSEDVRDNDSD</sequence>
<evidence type="ECO:0008006" key="8">
    <source>
        <dbReference type="Google" id="ProtNLM"/>
    </source>
</evidence>
<dbReference type="GO" id="GO:0008270">
    <property type="term" value="F:zinc ion binding"/>
    <property type="evidence" value="ECO:0007669"/>
    <property type="project" value="UniProtKB-KW"/>
</dbReference>
<feature type="coiled-coil region" evidence="2">
    <location>
        <begin position="214"/>
        <end position="241"/>
    </location>
</feature>
<dbReference type="Pfam" id="PF00078">
    <property type="entry name" value="RVT_1"/>
    <property type="match status" value="1"/>
</dbReference>
<dbReference type="SUPFAM" id="SSF56672">
    <property type="entry name" value="DNA/RNA polymerases"/>
    <property type="match status" value="1"/>
</dbReference>
<feature type="domain" description="CCHC-type" evidence="4">
    <location>
        <begin position="404"/>
        <end position="420"/>
    </location>
</feature>
<feature type="compositionally biased region" description="Basic residues" evidence="3">
    <location>
        <begin position="1389"/>
        <end position="1405"/>
    </location>
</feature>
<dbReference type="Pfam" id="PF03372">
    <property type="entry name" value="Exo_endo_phos"/>
    <property type="match status" value="1"/>
</dbReference>
<keyword evidence="2" id="KW-0175">Coiled coil</keyword>
<dbReference type="InterPro" id="IPR011011">
    <property type="entry name" value="Znf_FYVE_PHD"/>
</dbReference>
<feature type="domain" description="Reverse transcriptase" evidence="5">
    <location>
        <begin position="873"/>
        <end position="1148"/>
    </location>
</feature>